<dbReference type="InterPro" id="IPR009909">
    <property type="entry name" value="Nmi/IFP35_dom"/>
</dbReference>
<reference evidence="2 3" key="1">
    <citation type="journal article" date="2018" name="G3 (Bethesda)">
        <title>A High-Quality Reference Genome for the Invasive Mosquitofish Gambusia affinis Using a Chicago Library.</title>
        <authorList>
            <person name="Hoffberg S.L."/>
            <person name="Troendle N.J."/>
            <person name="Glenn T.C."/>
            <person name="Mahmud O."/>
            <person name="Louha S."/>
            <person name="Chalopin D."/>
            <person name="Bennetzen J.L."/>
            <person name="Mauricio R."/>
        </authorList>
    </citation>
    <scope>NUCLEOTIDE SEQUENCE [LARGE SCALE GENOMIC DNA]</scope>
    <source>
        <strain evidence="2">NE01/NJP1002.9</strain>
        <tissue evidence="2">Muscle</tissue>
    </source>
</reference>
<proteinExistence type="predicted"/>
<name>A0A315VB42_GAMAF</name>
<feature type="domain" description="NID" evidence="1">
    <location>
        <begin position="1"/>
        <end position="79"/>
    </location>
</feature>
<feature type="domain" description="NID" evidence="1">
    <location>
        <begin position="91"/>
        <end position="176"/>
    </location>
</feature>
<feature type="non-terminal residue" evidence="2">
    <location>
        <position position="1"/>
    </location>
</feature>
<protein>
    <recommendedName>
        <fullName evidence="1">NID domain-containing protein</fullName>
    </recommendedName>
</protein>
<dbReference type="PANTHER" id="PTHR15225">
    <property type="entry name" value="INTERFERON-INDUCED PROTEIN 35/NMI N-MYC/STAT INTERACTING PROTEIN"/>
    <property type="match status" value="1"/>
</dbReference>
<dbReference type="Pfam" id="PF07292">
    <property type="entry name" value="NID"/>
    <property type="match status" value="2"/>
</dbReference>
<dbReference type="STRING" id="33528.ENSGAFP00000017939"/>
<evidence type="ECO:0000313" key="2">
    <source>
        <dbReference type="EMBL" id="PWA20552.1"/>
    </source>
</evidence>
<dbReference type="Gene3D" id="3.30.70.330">
    <property type="match status" value="1"/>
</dbReference>
<comment type="caution">
    <text evidence="2">The sequence shown here is derived from an EMBL/GenBank/DDBJ whole genome shotgun (WGS) entry which is preliminary data.</text>
</comment>
<dbReference type="InterPro" id="IPR012677">
    <property type="entry name" value="Nucleotide-bd_a/b_plait_sf"/>
</dbReference>
<dbReference type="Proteomes" id="UP000250572">
    <property type="component" value="Unassembled WGS sequence"/>
</dbReference>
<feature type="non-terminal residue" evidence="2">
    <location>
        <position position="199"/>
    </location>
</feature>
<dbReference type="AlphaFoldDB" id="A0A315VB42"/>
<dbReference type="PANTHER" id="PTHR15225:SF4">
    <property type="entry name" value="N-MYC-INTERACTOR"/>
    <property type="match status" value="1"/>
</dbReference>
<keyword evidence="3" id="KW-1185">Reference proteome</keyword>
<evidence type="ECO:0000259" key="1">
    <source>
        <dbReference type="Pfam" id="PF07292"/>
    </source>
</evidence>
<organism evidence="2 3">
    <name type="scientific">Gambusia affinis</name>
    <name type="common">Western mosquitofish</name>
    <name type="synonym">Heterandria affinis</name>
    <dbReference type="NCBI Taxonomy" id="33528"/>
    <lineage>
        <taxon>Eukaryota</taxon>
        <taxon>Metazoa</taxon>
        <taxon>Chordata</taxon>
        <taxon>Craniata</taxon>
        <taxon>Vertebrata</taxon>
        <taxon>Euteleostomi</taxon>
        <taxon>Actinopterygii</taxon>
        <taxon>Neopterygii</taxon>
        <taxon>Teleostei</taxon>
        <taxon>Neoteleostei</taxon>
        <taxon>Acanthomorphata</taxon>
        <taxon>Ovalentaria</taxon>
        <taxon>Atherinomorphae</taxon>
        <taxon>Cyprinodontiformes</taxon>
        <taxon>Poeciliidae</taxon>
        <taxon>Poeciliinae</taxon>
        <taxon>Gambusia</taxon>
    </lineage>
</organism>
<gene>
    <name evidence="2" type="ORF">CCH79_00019970</name>
</gene>
<accession>A0A315VB42</accession>
<evidence type="ECO:0000313" key="3">
    <source>
        <dbReference type="Proteomes" id="UP000250572"/>
    </source>
</evidence>
<dbReference type="EMBL" id="NHOQ01001941">
    <property type="protein sequence ID" value="PWA20552.1"/>
    <property type="molecule type" value="Genomic_DNA"/>
</dbReference>
<dbReference type="GO" id="GO:0005737">
    <property type="term" value="C:cytoplasm"/>
    <property type="evidence" value="ECO:0007669"/>
    <property type="project" value="TreeGrafter"/>
</dbReference>
<sequence length="199" mass="22267">AQKILKLPGCRVSCEDATLNLKPRGLTLGTSVKFEVHVDVSRKELKVYNIPPAMPEDRTEDRLEISFSRPTRGGGEVESVDYDGKTGTGSITFLKPGVAWRLARKGVYKVNLESEVNVKVGPAYEYKLEKFQTSCGSSRRTVLLEGIDDVEDEEDLQDHLEIHFQKPNNSGGEIENIKYISKGKSLQTFFSEDKIDITN</sequence>